<protein>
    <recommendedName>
        <fullName evidence="2">ATPase AAA-type core domain-containing protein</fullName>
    </recommendedName>
</protein>
<reference evidence="1" key="1">
    <citation type="journal article" date="2014" name="Front. Microbiol.">
        <title>High frequency of phylogenetically diverse reductive dehalogenase-homologous genes in deep subseafloor sedimentary metagenomes.</title>
        <authorList>
            <person name="Kawai M."/>
            <person name="Futagami T."/>
            <person name="Toyoda A."/>
            <person name="Takaki Y."/>
            <person name="Nishi S."/>
            <person name="Hori S."/>
            <person name="Arai W."/>
            <person name="Tsubouchi T."/>
            <person name="Morono Y."/>
            <person name="Uchiyama I."/>
            <person name="Ito T."/>
            <person name="Fujiyama A."/>
            <person name="Inagaki F."/>
            <person name="Takami H."/>
        </authorList>
    </citation>
    <scope>NUCLEOTIDE SEQUENCE</scope>
    <source>
        <strain evidence="1">Expedition CK06-06</strain>
    </source>
</reference>
<dbReference type="AlphaFoldDB" id="X1E2P0"/>
<evidence type="ECO:0000313" key="1">
    <source>
        <dbReference type="EMBL" id="GAH26817.1"/>
    </source>
</evidence>
<comment type="caution">
    <text evidence="1">The sequence shown here is derived from an EMBL/GenBank/DDBJ whole genome shotgun (WGS) entry which is preliminary data.</text>
</comment>
<organism evidence="1">
    <name type="scientific">marine sediment metagenome</name>
    <dbReference type="NCBI Taxonomy" id="412755"/>
    <lineage>
        <taxon>unclassified sequences</taxon>
        <taxon>metagenomes</taxon>
        <taxon>ecological metagenomes</taxon>
    </lineage>
</organism>
<sequence>LTENKQVQFILATHSIELLTQYKRKVVKLENLP</sequence>
<accession>X1E2P0</accession>
<proteinExistence type="predicted"/>
<name>X1E2P0_9ZZZZ</name>
<evidence type="ECO:0008006" key="2">
    <source>
        <dbReference type="Google" id="ProtNLM"/>
    </source>
</evidence>
<gene>
    <name evidence="1" type="ORF">S01H4_66771</name>
</gene>
<dbReference type="EMBL" id="BART01041541">
    <property type="protein sequence ID" value="GAH26817.1"/>
    <property type="molecule type" value="Genomic_DNA"/>
</dbReference>
<feature type="non-terminal residue" evidence="1">
    <location>
        <position position="1"/>
    </location>
</feature>